<accession>A0AB74UKB6</accession>
<protein>
    <submittedName>
        <fullName evidence="1">Uncharacterized protein</fullName>
    </submittedName>
</protein>
<evidence type="ECO:0000313" key="1">
    <source>
        <dbReference type="EMBL" id="XHV15846.1"/>
    </source>
</evidence>
<name>A0AB74UKB6_9CAUD</name>
<dbReference type="EMBL" id="PQ362313">
    <property type="protein sequence ID" value="XHV15846.1"/>
    <property type="molecule type" value="Genomic_DNA"/>
</dbReference>
<reference evidence="1" key="1">
    <citation type="submission" date="2024-10" db="EMBL/GenBank/DDBJ databases">
        <authorList>
            <person name="Li Q."/>
            <person name="Liu M."/>
            <person name="Guo S."/>
            <person name="Shi X."/>
            <person name="Zhou F."/>
            <person name="Li J."/>
        </authorList>
    </citation>
    <scope>NUCLEOTIDE SEQUENCE</scope>
</reference>
<organism evidence="1">
    <name type="scientific">Klebsiella phage HenuGS</name>
    <dbReference type="NCBI Taxonomy" id="3350566"/>
    <lineage>
        <taxon>Viruses</taxon>
        <taxon>Duplodnaviria</taxon>
        <taxon>Heunggongvirae</taxon>
        <taxon>Uroviricota</taxon>
        <taxon>Caudoviricetes</taxon>
        <taxon>Autographivirales</taxon>
        <taxon>Autoscriptoviridae</taxon>
        <taxon>Slopekvirinae</taxon>
        <taxon>Drulisvirus</taxon>
    </lineage>
</organism>
<proteinExistence type="predicted"/>
<sequence>MCEGDFVRRSVRYSYTRSMYAGATLRNCRASSSDCTFLPNADITACAVWRRLADSPGATLNASNIVHRLRVVRTSKGIKRRNRRYFPPMPGALTFRISSIAAAATSYAEVSIRCVIGRFIIPPFCNASVISLRARSIPRIL</sequence>